<dbReference type="OMA" id="SIWTEHT"/>
<feature type="compositionally biased region" description="Basic and acidic residues" evidence="4">
    <location>
        <begin position="129"/>
        <end position="145"/>
    </location>
</feature>
<dbReference type="SMART" id="SM00248">
    <property type="entry name" value="ANK"/>
    <property type="match status" value="3"/>
</dbReference>
<dbReference type="GeneID" id="20705999"/>
<name>G2X2L2_VERDV</name>
<dbReference type="EMBL" id="DS572701">
    <property type="protein sequence ID" value="EGY23098.1"/>
    <property type="molecule type" value="Genomic_DNA"/>
</dbReference>
<dbReference type="eggNOG" id="KOG4177">
    <property type="taxonomic scope" value="Eukaryota"/>
</dbReference>
<evidence type="ECO:0000313" key="6">
    <source>
        <dbReference type="Proteomes" id="UP000001611"/>
    </source>
</evidence>
<dbReference type="PANTHER" id="PTHR24171:SF9">
    <property type="entry name" value="ANKYRIN REPEAT DOMAIN-CONTAINING PROTEIN 39"/>
    <property type="match status" value="1"/>
</dbReference>
<feature type="compositionally biased region" description="Polar residues" evidence="4">
    <location>
        <begin position="159"/>
        <end position="168"/>
    </location>
</feature>
<evidence type="ECO:0000256" key="2">
    <source>
        <dbReference type="ARBA" id="ARBA00023043"/>
    </source>
</evidence>
<keyword evidence="6" id="KW-1185">Reference proteome</keyword>
<dbReference type="PROSITE" id="PS50088">
    <property type="entry name" value="ANK_REPEAT"/>
    <property type="match status" value="3"/>
</dbReference>
<dbReference type="InterPro" id="IPR036770">
    <property type="entry name" value="Ankyrin_rpt-contain_sf"/>
</dbReference>
<feature type="repeat" description="ANK" evidence="3">
    <location>
        <begin position="423"/>
        <end position="455"/>
    </location>
</feature>
<dbReference type="SUPFAM" id="SSF48403">
    <property type="entry name" value="Ankyrin repeat"/>
    <property type="match status" value="1"/>
</dbReference>
<gene>
    <name evidence="5" type="ORF">VDAG_04536</name>
</gene>
<sequence length="474" mass="51899">MPIERATYRTPHFYTLREGDSIDHRYTPLNTSAERTWGGFRRRQERGWTMRAAEQGLPLSGIPKFKGVEITTGARCKRLAWLPPMLLIRDSADPSRDPTTAELHPDAVRFHGVLEPPASSPPKVRLKRSSSDDAMNHAATRHDGDANDALSSPRRALHGQSQEGQESPGTEAAARAQEKREASRRIEELSDTEFDAWTTPYSSHRVDSSDHFLQQPVYEIHQTGADVTPGITCDVFDNAPNPLNGVEANPTEPYDYAFETEIPSWEAQLFEELVESGVLDNAAATGTAPATLNATTSSPPPTSDLCSASNPADATQPSARSKTRFSQSQEALQAFRAKLLSIWTEQTGCTTLTKHDKPQPLLHAAARLGNCEMMQMLLDHGADINARDIEGRTPLLAAVEAYKGDAIIFLLEAGVDVNAHDEQGRTALSMAVECDCEKAVELFLRHGADPNLAGSDLLRSTHAGFTKGQRVIEE</sequence>
<dbReference type="InterPro" id="IPR002110">
    <property type="entry name" value="Ankyrin_rpt"/>
</dbReference>
<proteinExistence type="predicted"/>
<evidence type="ECO:0000313" key="5">
    <source>
        <dbReference type="EMBL" id="EGY23098.1"/>
    </source>
</evidence>
<accession>G2X2L2</accession>
<keyword evidence="1" id="KW-0677">Repeat</keyword>
<feature type="compositionally biased region" description="Basic and acidic residues" evidence="4">
    <location>
        <begin position="176"/>
        <end position="187"/>
    </location>
</feature>
<feature type="region of interest" description="Disordered" evidence="4">
    <location>
        <begin position="110"/>
        <end position="187"/>
    </location>
</feature>
<evidence type="ECO:0000256" key="1">
    <source>
        <dbReference type="ARBA" id="ARBA00022737"/>
    </source>
</evidence>
<dbReference type="KEGG" id="vda:VDAG_04536"/>
<dbReference type="AlphaFoldDB" id="G2X2L2"/>
<dbReference type="HOGENOM" id="CLU_689281_0_0_1"/>
<evidence type="ECO:0000256" key="4">
    <source>
        <dbReference type="SAM" id="MobiDB-lite"/>
    </source>
</evidence>
<evidence type="ECO:0000256" key="3">
    <source>
        <dbReference type="PROSITE-ProRule" id="PRU00023"/>
    </source>
</evidence>
<feature type="repeat" description="ANK" evidence="3">
    <location>
        <begin position="390"/>
        <end position="422"/>
    </location>
</feature>
<dbReference type="Proteomes" id="UP000001611">
    <property type="component" value="Chromosome 1"/>
</dbReference>
<feature type="compositionally biased region" description="Polar residues" evidence="4">
    <location>
        <begin position="304"/>
        <end position="327"/>
    </location>
</feature>
<dbReference type="PROSITE" id="PS50297">
    <property type="entry name" value="ANK_REP_REGION"/>
    <property type="match status" value="3"/>
</dbReference>
<keyword evidence="2 3" id="KW-0040">ANK repeat</keyword>
<dbReference type="InParanoid" id="G2X2L2"/>
<feature type="region of interest" description="Disordered" evidence="4">
    <location>
        <begin position="289"/>
        <end position="327"/>
    </location>
</feature>
<feature type="repeat" description="ANK" evidence="3">
    <location>
        <begin position="357"/>
        <end position="389"/>
    </location>
</feature>
<dbReference type="Pfam" id="PF12796">
    <property type="entry name" value="Ank_2"/>
    <property type="match status" value="1"/>
</dbReference>
<dbReference type="Gene3D" id="1.25.40.20">
    <property type="entry name" value="Ankyrin repeat-containing domain"/>
    <property type="match status" value="1"/>
</dbReference>
<protein>
    <submittedName>
        <fullName evidence="5">Uncharacterized protein</fullName>
    </submittedName>
</protein>
<dbReference type="PANTHER" id="PTHR24171">
    <property type="entry name" value="ANKYRIN REPEAT DOMAIN-CONTAINING PROTEIN 39-RELATED"/>
    <property type="match status" value="1"/>
</dbReference>
<organism evidence="5 6">
    <name type="scientific">Verticillium dahliae (strain VdLs.17 / ATCC MYA-4575 / FGSC 10137)</name>
    <name type="common">Verticillium wilt</name>
    <dbReference type="NCBI Taxonomy" id="498257"/>
    <lineage>
        <taxon>Eukaryota</taxon>
        <taxon>Fungi</taxon>
        <taxon>Dikarya</taxon>
        <taxon>Ascomycota</taxon>
        <taxon>Pezizomycotina</taxon>
        <taxon>Sordariomycetes</taxon>
        <taxon>Hypocreomycetidae</taxon>
        <taxon>Glomerellales</taxon>
        <taxon>Plectosphaerellaceae</taxon>
        <taxon>Verticillium</taxon>
    </lineage>
</organism>
<dbReference type="RefSeq" id="XP_009649278.1">
    <property type="nucleotide sequence ID" value="XM_009650983.1"/>
</dbReference>
<reference evidence="5 6" key="1">
    <citation type="submission" date="2008-03" db="EMBL/GenBank/DDBJ databases">
        <title>The Genome Sequence of Verticillium dahliae VdLs.17.</title>
        <authorList>
            <consortium name="The Broad Institute Genome Sequencing Platform"/>
            <person name="Ma L.-J.J."/>
            <person name="Klosterman S.J."/>
            <person name="Subbarao K."/>
            <person name="Dobinson K."/>
            <person name="Veronese P."/>
            <person name="Kang S."/>
            <person name="Gold S.E."/>
            <person name="Young S."/>
            <person name="Jaffe D."/>
            <person name="Gnerre S."/>
            <person name="Berlin A."/>
            <person name="Heiman D."/>
            <person name="Hepburn T."/>
            <person name="Sykes S."/>
            <person name="Alvarado L."/>
            <person name="Kodira C.D."/>
            <person name="Lander E."/>
            <person name="Galagan J."/>
            <person name="Nusbaum C."/>
            <person name="Birren B."/>
        </authorList>
    </citation>
    <scope>NUCLEOTIDE SEQUENCE [LARGE SCALE GENOMIC DNA]</scope>
    <source>
        <strain evidence="6">VdLs.17 / ATCC MYA-4575 / FGSC 10137</strain>
    </source>
</reference>